<feature type="region of interest" description="Disordered" evidence="8">
    <location>
        <begin position="1"/>
        <end position="67"/>
    </location>
</feature>
<dbReference type="GO" id="GO:0003677">
    <property type="term" value="F:DNA binding"/>
    <property type="evidence" value="ECO:0007669"/>
    <property type="project" value="UniProtKB-KW"/>
</dbReference>
<feature type="compositionally biased region" description="Low complexity" evidence="8">
    <location>
        <begin position="177"/>
        <end position="197"/>
    </location>
</feature>
<keyword evidence="11" id="KW-1185">Reference proteome</keyword>
<dbReference type="InterPro" id="IPR036388">
    <property type="entry name" value="WH-like_DNA-bd_sf"/>
</dbReference>
<keyword evidence="5 7" id="KW-0238">DNA-binding</keyword>
<comment type="function">
    <text evidence="1">Histones H1 are necessary for the condensation of nucleosome chains into higher-order structures.</text>
</comment>
<dbReference type="PANTHER" id="PTHR11467">
    <property type="entry name" value="HISTONE H1"/>
    <property type="match status" value="1"/>
</dbReference>
<dbReference type="SUPFAM" id="SSF46785">
    <property type="entry name" value="Winged helix' DNA-binding domain"/>
    <property type="match status" value="1"/>
</dbReference>
<sequence length="297" mass="31580">MATTEEPILSNEPEVEPPATADTTEETARDEKPTEKSATVKKVSAPKEAKKKKVPAPRNRSSSHPPYFEMIKDAIVTLKDRTGSSQYAITKFIEDKEKNLPANFRKVLLVQLKKLVANEKLAKVKNSFKLPSARSPKPVPAVAAPTKKKPATAAKLKSKAAAAKENISAVKPKPKPKTAAAKPKTAAAKPKTVAAKPAVKDKPAAKPKAAAPAKAKAKAKVASKRKAPEITKKPPAKATRTSTRTNPGRKTTTIDVIKKAPVAKKSTPVKKAPSKSVKAKTVKSPSKKATVGKKGKK</sequence>
<dbReference type="Pfam" id="PF00538">
    <property type="entry name" value="Linker_histone"/>
    <property type="match status" value="1"/>
</dbReference>
<comment type="caution">
    <text evidence="10">The sequence shown here is derived from an EMBL/GenBank/DDBJ whole genome shotgun (WGS) entry which is preliminary data.</text>
</comment>
<dbReference type="GO" id="GO:0005634">
    <property type="term" value="C:nucleus"/>
    <property type="evidence" value="ECO:0007669"/>
    <property type="project" value="UniProtKB-SubCell"/>
</dbReference>
<proteinExistence type="inferred from homology"/>
<dbReference type="Gene3D" id="1.10.10.10">
    <property type="entry name" value="Winged helix-like DNA-binding domain superfamily/Winged helix DNA-binding domain"/>
    <property type="match status" value="1"/>
</dbReference>
<feature type="compositionally biased region" description="Low complexity" evidence="8">
    <location>
        <begin position="259"/>
        <end position="276"/>
    </location>
</feature>
<feature type="compositionally biased region" description="Low complexity" evidence="8">
    <location>
        <begin position="131"/>
        <end position="164"/>
    </location>
</feature>
<evidence type="ECO:0000256" key="2">
    <source>
        <dbReference type="ARBA" id="ARBA00004123"/>
    </source>
</evidence>
<dbReference type="FunFam" id="1.10.10.10:FF:000521">
    <property type="entry name" value="Histone H1"/>
    <property type="match status" value="1"/>
</dbReference>
<evidence type="ECO:0000256" key="5">
    <source>
        <dbReference type="ARBA" id="ARBA00023125"/>
    </source>
</evidence>
<accession>A0ABD1H174</accession>
<keyword evidence="6 7" id="KW-0539">Nucleus</keyword>
<organism evidence="10 11">
    <name type="scientific">Salvia divinorum</name>
    <name type="common">Maria pastora</name>
    <name type="synonym">Diviner's sage</name>
    <dbReference type="NCBI Taxonomy" id="28513"/>
    <lineage>
        <taxon>Eukaryota</taxon>
        <taxon>Viridiplantae</taxon>
        <taxon>Streptophyta</taxon>
        <taxon>Embryophyta</taxon>
        <taxon>Tracheophyta</taxon>
        <taxon>Spermatophyta</taxon>
        <taxon>Magnoliopsida</taxon>
        <taxon>eudicotyledons</taxon>
        <taxon>Gunneridae</taxon>
        <taxon>Pentapetalae</taxon>
        <taxon>asterids</taxon>
        <taxon>lamiids</taxon>
        <taxon>Lamiales</taxon>
        <taxon>Lamiaceae</taxon>
        <taxon>Nepetoideae</taxon>
        <taxon>Mentheae</taxon>
        <taxon>Salviinae</taxon>
        <taxon>Salvia</taxon>
        <taxon>Salvia subgen. Calosphace</taxon>
    </lineage>
</organism>
<dbReference type="InterPro" id="IPR036390">
    <property type="entry name" value="WH_DNA-bd_sf"/>
</dbReference>
<comment type="subcellular location">
    <subcellularLocation>
        <location evidence="3">Chromosome</location>
    </subcellularLocation>
    <subcellularLocation>
        <location evidence="2 7">Nucleus</location>
    </subcellularLocation>
</comment>
<feature type="compositionally biased region" description="Basic residues" evidence="8">
    <location>
        <begin position="215"/>
        <end position="225"/>
    </location>
</feature>
<dbReference type="SMART" id="SM00526">
    <property type="entry name" value="H15"/>
    <property type="match status" value="1"/>
</dbReference>
<evidence type="ECO:0000259" key="9">
    <source>
        <dbReference type="PROSITE" id="PS51504"/>
    </source>
</evidence>
<evidence type="ECO:0000256" key="1">
    <source>
        <dbReference type="ARBA" id="ARBA00002809"/>
    </source>
</evidence>
<dbReference type="PANTHER" id="PTHR11467:SF131">
    <property type="entry name" value="HISTONE H1"/>
    <property type="match status" value="1"/>
</dbReference>
<feature type="compositionally biased region" description="Basic and acidic residues" evidence="8">
    <location>
        <begin position="26"/>
        <end position="35"/>
    </location>
</feature>
<protein>
    <submittedName>
        <fullName evidence="10">Histone H1-like</fullName>
    </submittedName>
</protein>
<evidence type="ECO:0000313" key="10">
    <source>
        <dbReference type="EMBL" id="KAL1550159.1"/>
    </source>
</evidence>
<evidence type="ECO:0000256" key="8">
    <source>
        <dbReference type="SAM" id="MobiDB-lite"/>
    </source>
</evidence>
<feature type="region of interest" description="Disordered" evidence="8">
    <location>
        <begin position="130"/>
        <end position="297"/>
    </location>
</feature>
<evidence type="ECO:0000256" key="4">
    <source>
        <dbReference type="ARBA" id="ARBA00022454"/>
    </source>
</evidence>
<name>A0ABD1H174_SALDI</name>
<dbReference type="PRINTS" id="PR00624">
    <property type="entry name" value="HISTONEH5"/>
</dbReference>
<dbReference type="AlphaFoldDB" id="A0ABD1H174"/>
<dbReference type="CDD" id="cd00073">
    <property type="entry name" value="H15"/>
    <property type="match status" value="1"/>
</dbReference>
<dbReference type="Proteomes" id="UP001567538">
    <property type="component" value="Unassembled WGS sequence"/>
</dbReference>
<evidence type="ECO:0000256" key="7">
    <source>
        <dbReference type="RuleBase" id="RU003894"/>
    </source>
</evidence>
<evidence type="ECO:0000313" key="11">
    <source>
        <dbReference type="Proteomes" id="UP001567538"/>
    </source>
</evidence>
<reference evidence="10 11" key="1">
    <citation type="submission" date="2024-06" db="EMBL/GenBank/DDBJ databases">
        <title>A chromosome level genome sequence of Diviner's sage (Salvia divinorum).</title>
        <authorList>
            <person name="Ford S.A."/>
            <person name="Ro D.-K."/>
            <person name="Ness R.W."/>
            <person name="Phillips M.A."/>
        </authorList>
    </citation>
    <scope>NUCLEOTIDE SEQUENCE [LARGE SCALE GENOMIC DNA]</scope>
    <source>
        <strain evidence="10">SAF-2024a</strain>
        <tissue evidence="10">Leaf</tissue>
    </source>
</reference>
<dbReference type="EMBL" id="JBEAFC010000007">
    <property type="protein sequence ID" value="KAL1550159.1"/>
    <property type="molecule type" value="Genomic_DNA"/>
</dbReference>
<gene>
    <name evidence="10" type="ORF">AAHA92_18159</name>
</gene>
<dbReference type="GO" id="GO:0005694">
    <property type="term" value="C:chromosome"/>
    <property type="evidence" value="ECO:0007669"/>
    <property type="project" value="UniProtKB-SubCell"/>
</dbReference>
<feature type="compositionally biased region" description="Polar residues" evidence="8">
    <location>
        <begin position="239"/>
        <end position="254"/>
    </location>
</feature>
<dbReference type="InterPro" id="IPR005818">
    <property type="entry name" value="Histone_H1/H5_H15"/>
</dbReference>
<dbReference type="PROSITE" id="PS51504">
    <property type="entry name" value="H15"/>
    <property type="match status" value="1"/>
</dbReference>
<keyword evidence="4 7" id="KW-0158">Chromosome</keyword>
<evidence type="ECO:0000256" key="3">
    <source>
        <dbReference type="ARBA" id="ARBA00004286"/>
    </source>
</evidence>
<dbReference type="InterPro" id="IPR005819">
    <property type="entry name" value="H1/H5"/>
</dbReference>
<feature type="domain" description="H15" evidence="9">
    <location>
        <begin position="63"/>
        <end position="132"/>
    </location>
</feature>
<evidence type="ECO:0000256" key="6">
    <source>
        <dbReference type="ARBA" id="ARBA00023242"/>
    </source>
</evidence>
<comment type="similarity">
    <text evidence="7">Belongs to the histone H1/H5 family.</text>
</comment>